<dbReference type="RefSeq" id="WP_154407767.1">
    <property type="nucleotide sequence ID" value="NZ_VUNR01000027.1"/>
</dbReference>
<comment type="caution">
    <text evidence="1">The sequence shown here is derived from an EMBL/GenBank/DDBJ whole genome shotgun (WGS) entry which is preliminary data.</text>
</comment>
<gene>
    <name evidence="1" type="ORF">FYJ84_11465</name>
</gene>
<dbReference type="EMBL" id="VUNR01000027">
    <property type="protein sequence ID" value="MSU09597.1"/>
    <property type="molecule type" value="Genomic_DNA"/>
</dbReference>
<dbReference type="GeneID" id="96779548"/>
<dbReference type="AlphaFoldDB" id="A0A6I2UFS4"/>
<sequence>MKSLYELCQVRQDVFLDNQQDDALDLANLVDGSIDAKKFFSENYITEGMNTLVDMAFQRFSGTGARGLIRLKQSMGGGKTHNMIALALLAKYPALREAVPANIIHDFKDEVRVVSYTGRNSDIKYGIWGEIAEQLGKKEAFKDYYAPLAAPGQNAWIELLKGAPLLIVLDELPPYLSYLKTQPSGTGTVADITVTALANLFNAVNKGGELAKVCIVVSDLNATYESGSDLLQNTFKDLDNEISRTSMDIEPVRATSDDLYKILKKKLFSALPEKAEIEAVAAEYKDAVSKARQMNYTGYDVNSVYTGICEVYPFHPCIKDLFARFKENNNFQQTRGFIRLTRLMVRSLFGNEGKKAKEKYLINAFDFDLHDNLTVSMVSAIKPKLQLAMSRDIVSEGRAAAEVIDARTGSHDMQEIAKMILMASLGDVTGVILGLTANEIIGYMVAPGRDMSNFRNLIEEFNNAAWYLYADERGHLYFRDIQNVNAKLNSIVTSYNNAQAKQEIKKVLQDKFSPRVKDCYQKVNVFPAIDEIQLNKNQVTLVLFEPVDNGKFPKELIDFYNNAVYKNRIMFLSGQKNTMESLLEVSKEYKAIMSIIQELQAEHISEKDTQYMAAESLRDRILMRMRSAMTETFVTLYYPAKDTLRSKEITMDFRSNNFDPEAQIRNLLMEAGKFTTQEKLFEDTFRKKIEKRLFTANKMSWHDLVERAATNMSWNWYIPSGLEDAKDRYVVNGIWAEEGGMLDKEPPAPKTGVSVRAKYLEDGTVLLNIVPENGDIVYWEVEQQATTASARVKDCSAFQTDEMLLYFLCVDSTEVHETGDLCRWENNVKVQYSYYDQGGRKYCCLKATNPKVRIYYTTDGSNPDKETAAVYQEPFVVTKEMSMLQAVTYYEKEDIWGEVLSQMLPRLDGGHGTGCGGDVEIQPDKPLCLQKNFSYNSNKDVYEFLVDMKKWHLQADVERILLSDANDDSIFVEISASGVRLDGNAIEKQLENIRQNVLGLEKTKHTVELSGLWFVSGRDFSKWVGERREEIKKYGEAIRQ</sequence>
<organism evidence="1 2">
    <name type="scientific">Anaerovibrio slackiae</name>
    <dbReference type="NCBI Taxonomy" id="2652309"/>
    <lineage>
        <taxon>Bacteria</taxon>
        <taxon>Bacillati</taxon>
        <taxon>Bacillota</taxon>
        <taxon>Negativicutes</taxon>
        <taxon>Selenomonadales</taxon>
        <taxon>Selenomonadaceae</taxon>
        <taxon>Anaerovibrio</taxon>
    </lineage>
</organism>
<dbReference type="Proteomes" id="UP000433181">
    <property type="component" value="Unassembled WGS sequence"/>
</dbReference>
<dbReference type="Pfam" id="PF04465">
    <property type="entry name" value="DUF499"/>
    <property type="match status" value="1"/>
</dbReference>
<evidence type="ECO:0000313" key="2">
    <source>
        <dbReference type="Proteomes" id="UP000433181"/>
    </source>
</evidence>
<proteinExistence type="predicted"/>
<protein>
    <submittedName>
        <fullName evidence="1">DUF499 domain-containing protein</fullName>
    </submittedName>
</protein>
<dbReference type="InterPro" id="IPR007555">
    <property type="entry name" value="DUF499"/>
</dbReference>
<reference evidence="1 2" key="1">
    <citation type="submission" date="2019-08" db="EMBL/GenBank/DDBJ databases">
        <title>In-depth cultivation of the pig gut microbiome towards novel bacterial diversity and tailored functional studies.</title>
        <authorList>
            <person name="Wylensek D."/>
            <person name="Hitch T.C.A."/>
            <person name="Clavel T."/>
        </authorList>
    </citation>
    <scope>NUCLEOTIDE SEQUENCE [LARGE SCALE GENOMIC DNA]</scope>
    <source>
        <strain evidence="1 2">WCA-693-APC-5D-A</strain>
    </source>
</reference>
<keyword evidence="2" id="KW-1185">Reference proteome</keyword>
<dbReference type="InterPro" id="IPR026876">
    <property type="entry name" value="Fn3_assoc_repeat"/>
</dbReference>
<name>A0A6I2UFS4_9FIRM</name>
<evidence type="ECO:0000313" key="1">
    <source>
        <dbReference type="EMBL" id="MSU09597.1"/>
    </source>
</evidence>
<dbReference type="Pfam" id="PF13287">
    <property type="entry name" value="Fn3_assoc"/>
    <property type="match status" value="1"/>
</dbReference>
<accession>A0A6I2UFS4</accession>